<gene>
    <name evidence="1" type="ORF">EHV15_34630</name>
</gene>
<accession>A0A3P3T9M8</accession>
<dbReference type="Proteomes" id="UP000267017">
    <property type="component" value="Unassembled WGS sequence"/>
</dbReference>
<dbReference type="RefSeq" id="WP_128635822.1">
    <property type="nucleotide sequence ID" value="NZ_RRCN01000002.1"/>
</dbReference>
<evidence type="ECO:0000313" key="2">
    <source>
        <dbReference type="Proteomes" id="UP000267017"/>
    </source>
</evidence>
<dbReference type="EMBL" id="RRCN01000002">
    <property type="protein sequence ID" value="RRJ54736.1"/>
    <property type="molecule type" value="Genomic_DNA"/>
</dbReference>
<reference evidence="1 2" key="1">
    <citation type="submission" date="2018-11" db="EMBL/GenBank/DDBJ databases">
        <title>Genome sequencing of Paenibacillus sp. KCOM 3021 (= ChDC PVNT-B20).</title>
        <authorList>
            <person name="Kook J.-K."/>
            <person name="Park S.-N."/>
            <person name="Lim Y.K."/>
        </authorList>
    </citation>
    <scope>NUCLEOTIDE SEQUENCE [LARGE SCALE GENOMIC DNA]</scope>
    <source>
        <strain evidence="1 2">KCOM 3021</strain>
    </source>
</reference>
<protein>
    <submittedName>
        <fullName evidence="1">Uncharacterized protein</fullName>
    </submittedName>
</protein>
<sequence length="130" mass="15282">MHYSKRIQRISCDLLVYLYTYQEFDVYVQRNLEEIVSLINAIPQNKGRVRNGIIFEGSFDYLVKHIKLLNKMARLFENRMNGKYSLGDFIVFLRSEGSKRSHLSLIARVKNFLVPTFFRLPGTGDESQKQ</sequence>
<name>A0A3P3T9M8_9BACL</name>
<comment type="caution">
    <text evidence="1">The sequence shown here is derived from an EMBL/GenBank/DDBJ whole genome shotgun (WGS) entry which is preliminary data.</text>
</comment>
<proteinExistence type="predicted"/>
<organism evidence="1 2">
    <name type="scientific">Paenibacillus oralis</name>
    <dbReference type="NCBI Taxonomy" id="2490856"/>
    <lineage>
        <taxon>Bacteria</taxon>
        <taxon>Bacillati</taxon>
        <taxon>Bacillota</taxon>
        <taxon>Bacilli</taxon>
        <taxon>Bacillales</taxon>
        <taxon>Paenibacillaceae</taxon>
        <taxon>Paenibacillus</taxon>
    </lineage>
</organism>
<dbReference type="AlphaFoldDB" id="A0A3P3T9M8"/>
<keyword evidence="2" id="KW-1185">Reference proteome</keyword>
<evidence type="ECO:0000313" key="1">
    <source>
        <dbReference type="EMBL" id="RRJ54736.1"/>
    </source>
</evidence>